<sequence>MLDYASTVTDELCSALERRTAEPFADASAYRVRENVLRPVLLLPGVFETWQALRHVGDEAVRLGHPVHIVPSLGRNVAPIDESAAVLARYLDDHDLSSVILVAHSKGGLVGKYLMTRFDDAGRVDGMIAINTPFSGSQWGDYLPIRSVRALAHDDLIVRYLGASAAVDDRIVSVYSTFDQNVRAGSRLAGARNVRLNVAGHARILRSKKLLRLLPEAFSWLPQRPR</sequence>
<dbReference type="EMBL" id="BMGP01000003">
    <property type="protein sequence ID" value="GGF27442.1"/>
    <property type="molecule type" value="Genomic_DNA"/>
</dbReference>
<reference evidence="1 2" key="1">
    <citation type="journal article" date="2014" name="Int. J. Syst. Evol. Microbiol.">
        <title>Complete genome sequence of Corynebacterium casei LMG S-19264T (=DSM 44701T), isolated from a smear-ripened cheese.</title>
        <authorList>
            <consortium name="US DOE Joint Genome Institute (JGI-PGF)"/>
            <person name="Walter F."/>
            <person name="Albersmeier A."/>
            <person name="Kalinowski J."/>
            <person name="Ruckert C."/>
        </authorList>
    </citation>
    <scope>NUCLEOTIDE SEQUENCE [LARGE SCALE GENOMIC DNA]</scope>
    <source>
        <strain evidence="1 2">CGMCC 1.12976</strain>
    </source>
</reference>
<accession>A0A917EXM5</accession>
<comment type="caution">
    <text evidence="1">The sequence shown here is derived from an EMBL/GenBank/DDBJ whole genome shotgun (WGS) entry which is preliminary data.</text>
</comment>
<dbReference type="SUPFAM" id="SSF53474">
    <property type="entry name" value="alpha/beta-Hydrolases"/>
    <property type="match status" value="1"/>
</dbReference>
<gene>
    <name evidence="1" type="ORF">GCM10011399_20910</name>
</gene>
<proteinExistence type="predicted"/>
<name>A0A917EXM5_9MICO</name>
<organism evidence="1 2">
    <name type="scientific">Subtercola lobariae</name>
    <dbReference type="NCBI Taxonomy" id="1588641"/>
    <lineage>
        <taxon>Bacteria</taxon>
        <taxon>Bacillati</taxon>
        <taxon>Actinomycetota</taxon>
        <taxon>Actinomycetes</taxon>
        <taxon>Micrococcales</taxon>
        <taxon>Microbacteriaceae</taxon>
        <taxon>Subtercola</taxon>
    </lineage>
</organism>
<dbReference type="Gene3D" id="3.40.50.1820">
    <property type="entry name" value="alpha/beta hydrolase"/>
    <property type="match status" value="1"/>
</dbReference>
<keyword evidence="2" id="KW-1185">Reference proteome</keyword>
<evidence type="ECO:0000313" key="1">
    <source>
        <dbReference type="EMBL" id="GGF27442.1"/>
    </source>
</evidence>
<evidence type="ECO:0000313" key="2">
    <source>
        <dbReference type="Proteomes" id="UP000598775"/>
    </source>
</evidence>
<dbReference type="InterPro" id="IPR029058">
    <property type="entry name" value="AB_hydrolase_fold"/>
</dbReference>
<dbReference type="AlphaFoldDB" id="A0A917EXM5"/>
<dbReference type="Proteomes" id="UP000598775">
    <property type="component" value="Unassembled WGS sequence"/>
</dbReference>
<evidence type="ECO:0008006" key="3">
    <source>
        <dbReference type="Google" id="ProtNLM"/>
    </source>
</evidence>
<protein>
    <recommendedName>
        <fullName evidence="3">Alpha/beta hydrolase</fullName>
    </recommendedName>
</protein>